<dbReference type="SMART" id="SM00382">
    <property type="entry name" value="AAA"/>
    <property type="match status" value="1"/>
</dbReference>
<organism evidence="5 6">
    <name type="scientific">Natronobacterium texcoconense</name>
    <dbReference type="NCBI Taxonomy" id="1095778"/>
    <lineage>
        <taxon>Archaea</taxon>
        <taxon>Methanobacteriati</taxon>
        <taxon>Methanobacteriota</taxon>
        <taxon>Stenosarchaea group</taxon>
        <taxon>Halobacteria</taxon>
        <taxon>Halobacteriales</taxon>
        <taxon>Natrialbaceae</taxon>
        <taxon>Natronobacterium</taxon>
    </lineage>
</organism>
<gene>
    <name evidence="5" type="ORF">SAMN04489842_2801</name>
</gene>
<dbReference type="SUPFAM" id="SSF52540">
    <property type="entry name" value="P-loop containing nucleoside triphosphate hydrolases"/>
    <property type="match status" value="1"/>
</dbReference>
<dbReference type="STRING" id="1095778.SAMN04489842_2801"/>
<dbReference type="Pfam" id="PF22703">
    <property type="entry name" value="Cdc6_lid"/>
    <property type="match status" value="1"/>
</dbReference>
<accession>A0A1H1HIX9</accession>
<evidence type="ECO:0000313" key="6">
    <source>
        <dbReference type="Proteomes" id="UP000198848"/>
    </source>
</evidence>
<dbReference type="PANTHER" id="PTHR10763:SF22">
    <property type="entry name" value="ORC1-TYPE DNA REPLICATION PROTEIN"/>
    <property type="match status" value="1"/>
</dbReference>
<dbReference type="InterPro" id="IPR003593">
    <property type="entry name" value="AAA+_ATPase"/>
</dbReference>
<dbReference type="GO" id="GO:0005524">
    <property type="term" value="F:ATP binding"/>
    <property type="evidence" value="ECO:0007669"/>
    <property type="project" value="UniProtKB-KW"/>
</dbReference>
<dbReference type="InterPro" id="IPR050311">
    <property type="entry name" value="ORC1/CDC6"/>
</dbReference>
<dbReference type="EMBL" id="FNLC01000003">
    <property type="protein sequence ID" value="SDR25460.1"/>
    <property type="molecule type" value="Genomic_DNA"/>
</dbReference>
<dbReference type="InterPro" id="IPR027417">
    <property type="entry name" value="P-loop_NTPase"/>
</dbReference>
<feature type="domain" description="AAA+ ATPase" evidence="4">
    <location>
        <begin position="36"/>
        <end position="180"/>
    </location>
</feature>
<sequence>MIADPRAFDDGYDGVELLHREGEMRDLFERVTGSVGSGDVLISGPSGVGKTLFAHKALDRLETRRPIHRVHVNCLGKTTAGIHRAVLEAHPNGPETVPRTTATDSVRRKLHDAIDRETVVVLDEGDDLPETDAVGDLLGFRDVTLIVITHDKKRWLSRLDVDDGHSFDRGHVKLERYGIPELTEILRRRARQGFHQPDVVSGDQLRYIADGVAGVARNGIQWLWGAATVAHEREHVTIHTDDVRDGKERAWRRVRELNLESLPTHHQVLYAIVHEAGEISGEKLHDRYDEIKDDVYRGVPACPIGERARREKFPKLREYDLVDYEGSTRDRTYWVVDESVTPRLELSSSADRLLY</sequence>
<evidence type="ECO:0000256" key="1">
    <source>
        <dbReference type="ARBA" id="ARBA00022705"/>
    </source>
</evidence>
<protein>
    <submittedName>
        <fullName evidence="5">Cdc6-related protein, AAA superfamily ATPase</fullName>
    </submittedName>
</protein>
<evidence type="ECO:0000259" key="4">
    <source>
        <dbReference type="SMART" id="SM00382"/>
    </source>
</evidence>
<dbReference type="AlphaFoldDB" id="A0A1H1HIX9"/>
<evidence type="ECO:0000313" key="5">
    <source>
        <dbReference type="EMBL" id="SDR25460.1"/>
    </source>
</evidence>
<evidence type="ECO:0000256" key="2">
    <source>
        <dbReference type="ARBA" id="ARBA00022741"/>
    </source>
</evidence>
<dbReference type="OrthoDB" id="270161at2157"/>
<dbReference type="GO" id="GO:0006260">
    <property type="term" value="P:DNA replication"/>
    <property type="evidence" value="ECO:0007669"/>
    <property type="project" value="UniProtKB-KW"/>
</dbReference>
<dbReference type="RefSeq" id="WP_090383019.1">
    <property type="nucleotide sequence ID" value="NZ_FNLC01000003.1"/>
</dbReference>
<evidence type="ECO:0000256" key="3">
    <source>
        <dbReference type="ARBA" id="ARBA00022840"/>
    </source>
</evidence>
<dbReference type="InterPro" id="IPR055237">
    <property type="entry name" value="Cdc6_lid"/>
</dbReference>
<reference evidence="6" key="1">
    <citation type="submission" date="2016-10" db="EMBL/GenBank/DDBJ databases">
        <authorList>
            <person name="Varghese N."/>
            <person name="Submissions S."/>
        </authorList>
    </citation>
    <scope>NUCLEOTIDE SEQUENCE [LARGE SCALE GENOMIC DNA]</scope>
    <source>
        <strain evidence="6">DSM 24767</strain>
    </source>
</reference>
<proteinExistence type="predicted"/>
<keyword evidence="1" id="KW-0235">DNA replication</keyword>
<dbReference type="Proteomes" id="UP000198848">
    <property type="component" value="Unassembled WGS sequence"/>
</dbReference>
<keyword evidence="6" id="KW-1185">Reference proteome</keyword>
<keyword evidence="3" id="KW-0067">ATP-binding</keyword>
<keyword evidence="2" id="KW-0547">Nucleotide-binding</keyword>
<dbReference type="InterPro" id="IPR041664">
    <property type="entry name" value="AAA_16"/>
</dbReference>
<dbReference type="Gene3D" id="1.10.8.60">
    <property type="match status" value="1"/>
</dbReference>
<name>A0A1H1HIX9_NATTX</name>
<dbReference type="Gene3D" id="3.40.50.300">
    <property type="entry name" value="P-loop containing nucleotide triphosphate hydrolases"/>
    <property type="match status" value="1"/>
</dbReference>
<dbReference type="PANTHER" id="PTHR10763">
    <property type="entry name" value="CELL DIVISION CONTROL PROTEIN 6-RELATED"/>
    <property type="match status" value="1"/>
</dbReference>
<dbReference type="Pfam" id="PF13191">
    <property type="entry name" value="AAA_16"/>
    <property type="match status" value="1"/>
</dbReference>